<proteinExistence type="predicted"/>
<reference evidence="2 3" key="2">
    <citation type="submission" date="2014-10" db="EMBL/GenBank/DDBJ databases">
        <title>Comparative genomics of the Paenibacillus odorifer group.</title>
        <authorList>
            <person name="Tsai Y.-C."/>
            <person name="Martin N."/>
            <person name="Korlach J."/>
            <person name="Wiedmann M."/>
        </authorList>
    </citation>
    <scope>NUCLEOTIDE SEQUENCE [LARGE SCALE GENOMIC DNA]</scope>
    <source>
        <strain evidence="2 3">DSM 18334</strain>
    </source>
</reference>
<feature type="signal peptide" evidence="1">
    <location>
        <begin position="1"/>
        <end position="29"/>
    </location>
</feature>
<dbReference type="OrthoDB" id="384237at2"/>
<name>A0A098MDC8_9BACL</name>
<keyword evidence="1" id="KW-0732">Signal</keyword>
<dbReference type="Gene3D" id="3.90.1010.20">
    <property type="match status" value="2"/>
</dbReference>
<dbReference type="STRING" id="268407.PWYN_09615"/>
<evidence type="ECO:0000256" key="1">
    <source>
        <dbReference type="SAM" id="SignalP"/>
    </source>
</evidence>
<evidence type="ECO:0000313" key="3">
    <source>
        <dbReference type="Proteomes" id="UP000029734"/>
    </source>
</evidence>
<comment type="caution">
    <text evidence="2">The sequence shown here is derived from an EMBL/GenBank/DDBJ whole genome shotgun (WGS) entry which is preliminary data.</text>
</comment>
<gene>
    <name evidence="2" type="ORF">PWYN_09615</name>
</gene>
<keyword evidence="3" id="KW-1185">Reference proteome</keyword>
<dbReference type="RefSeq" id="WP_036650601.1">
    <property type="nucleotide sequence ID" value="NZ_JQCR01000002.1"/>
</dbReference>
<sequence length="299" mass="30686">MKKASVILTSALALGLLAGCGNNTNNAPAATNAPAETKAPAANATNAGTETAKYQDGTYYGTAEADAKTGWQSFAILTVEGGKITKADWNAFNVNTAGDLKKKVSEDGKYGMKEKGGAKADWHEQAATAEAFLIEKQDPAAITFNAEGKTDAVSGVSIGVNDFVVAAQAALAAGPAQAGALKDGGYHAEGAEFDPNNGFKSTVDLTVANGNVVAAKFSGVNKDGVDKQQYSADGKYGMKAAGAQAEWHEEIAKVQAYYVENKATAPALNDEGKTDAISGVSISVGEYFTLAEKALEGAK</sequence>
<accession>A0A098MDC8</accession>
<feature type="chain" id="PRO_5001937878" description="FMN-binding protein" evidence="1">
    <location>
        <begin position="30"/>
        <end position="299"/>
    </location>
</feature>
<evidence type="ECO:0000313" key="2">
    <source>
        <dbReference type="EMBL" id="KGE19567.1"/>
    </source>
</evidence>
<dbReference type="Proteomes" id="UP000029734">
    <property type="component" value="Unassembled WGS sequence"/>
</dbReference>
<dbReference type="AlphaFoldDB" id="A0A098MDC8"/>
<dbReference type="eggNOG" id="COG4939">
    <property type="taxonomic scope" value="Bacteria"/>
</dbReference>
<organism evidence="2 3">
    <name type="scientific">Paenibacillus wynnii</name>
    <dbReference type="NCBI Taxonomy" id="268407"/>
    <lineage>
        <taxon>Bacteria</taxon>
        <taxon>Bacillati</taxon>
        <taxon>Bacillota</taxon>
        <taxon>Bacilli</taxon>
        <taxon>Bacillales</taxon>
        <taxon>Paenibacillaceae</taxon>
        <taxon>Paenibacillus</taxon>
    </lineage>
</organism>
<dbReference type="PROSITE" id="PS51257">
    <property type="entry name" value="PROKAR_LIPOPROTEIN"/>
    <property type="match status" value="1"/>
</dbReference>
<reference evidence="2 3" key="1">
    <citation type="submission" date="2014-08" db="EMBL/GenBank/DDBJ databases">
        <authorList>
            <person name="den Bakker H.C."/>
        </authorList>
    </citation>
    <scope>NUCLEOTIDE SEQUENCE [LARGE SCALE GENOMIC DNA]</scope>
    <source>
        <strain evidence="2 3">DSM 18334</strain>
    </source>
</reference>
<evidence type="ECO:0008006" key="4">
    <source>
        <dbReference type="Google" id="ProtNLM"/>
    </source>
</evidence>
<dbReference type="EMBL" id="JQCR01000002">
    <property type="protein sequence ID" value="KGE19567.1"/>
    <property type="molecule type" value="Genomic_DNA"/>
</dbReference>
<protein>
    <recommendedName>
        <fullName evidence="4">FMN-binding protein</fullName>
    </recommendedName>
</protein>